<dbReference type="GO" id="GO:0006635">
    <property type="term" value="P:fatty acid beta-oxidation"/>
    <property type="evidence" value="ECO:0007669"/>
    <property type="project" value="InterPro"/>
</dbReference>
<reference evidence="2 3" key="1">
    <citation type="journal article" date="2020" name="Arch. Microbiol.">
        <title>Bradyrhizobium uaiense sp. nov., a new highly efficient cowpea symbiont.</title>
        <authorList>
            <person name="Cabral Michel D."/>
            <person name="Azarias Guimaraes A."/>
            <person name="Martins da Costa E."/>
            <person name="Soares de Carvalho T."/>
            <person name="Balsanelli E."/>
            <person name="Willems A."/>
            <person name="Maltempi de Souza E."/>
            <person name="de Souza Moreira F.M."/>
        </authorList>
    </citation>
    <scope>NUCLEOTIDE SEQUENCE [LARGE SCALE GENOMIC DNA]</scope>
    <source>
        <strain evidence="2 3">UFLA 03-164</strain>
    </source>
</reference>
<keyword evidence="3" id="KW-1185">Reference proteome</keyword>
<dbReference type="Gene3D" id="1.10.540.10">
    <property type="entry name" value="Acyl-CoA dehydrogenase/oxidase, N-terminal domain"/>
    <property type="match status" value="1"/>
</dbReference>
<comment type="caution">
    <text evidence="2">The sequence shown here is derived from an EMBL/GenBank/DDBJ whole genome shotgun (WGS) entry which is preliminary data.</text>
</comment>
<dbReference type="RefSeq" id="WP_175068510.1">
    <property type="nucleotide sequence ID" value="NZ_VKHP01000388.1"/>
</dbReference>
<sequence length="175" mass="18874">MATATAARKTDAPKALPVPNGDFYQLVELLSPDELAVVKKVRAFMESKVKPIIAKYWSDDAFPFELLPAFKELGIGGLGYEGYGCAGGSQKLFGYVAMEMARVDPSIGTFFGVHSGLAMGSIYLDGSEEQKQHWLPQMARWEKIGCFGLTEPLTGSGASGGLTTTAKREGDTWIL</sequence>
<evidence type="ECO:0000259" key="1">
    <source>
        <dbReference type="Pfam" id="PF02771"/>
    </source>
</evidence>
<dbReference type="AlphaFoldDB" id="A0A6P1BVY8"/>
<evidence type="ECO:0000313" key="3">
    <source>
        <dbReference type="Proteomes" id="UP000468531"/>
    </source>
</evidence>
<dbReference type="InterPro" id="IPR013786">
    <property type="entry name" value="AcylCoA_DH/ox_N"/>
</dbReference>
<dbReference type="InterPro" id="IPR046373">
    <property type="entry name" value="Acyl-CoA_Oxase/DH_mid-dom_sf"/>
</dbReference>
<gene>
    <name evidence="2" type="ORF">FNJ47_44700</name>
</gene>
<dbReference type="Pfam" id="PF02771">
    <property type="entry name" value="Acyl-CoA_dh_N"/>
    <property type="match status" value="1"/>
</dbReference>
<dbReference type="InterPro" id="IPR037069">
    <property type="entry name" value="AcylCoA_DH/ox_N_sf"/>
</dbReference>
<accession>A0A6P1BVY8</accession>
<protein>
    <submittedName>
        <fullName evidence="2">Acyl-CoA dehydrogenase</fullName>
    </submittedName>
</protein>
<dbReference type="GO" id="GO:0003995">
    <property type="term" value="F:acyl-CoA dehydrogenase activity"/>
    <property type="evidence" value="ECO:0007669"/>
    <property type="project" value="InterPro"/>
</dbReference>
<feature type="domain" description="Acyl-CoA dehydrogenase/oxidase N-terminal" evidence="1">
    <location>
        <begin position="32"/>
        <end position="140"/>
    </location>
</feature>
<feature type="non-terminal residue" evidence="2">
    <location>
        <position position="175"/>
    </location>
</feature>
<dbReference type="SUPFAM" id="SSF56645">
    <property type="entry name" value="Acyl-CoA dehydrogenase NM domain-like"/>
    <property type="match status" value="1"/>
</dbReference>
<dbReference type="InterPro" id="IPR045008">
    <property type="entry name" value="ACX4-like"/>
</dbReference>
<dbReference type="GO" id="GO:0050660">
    <property type="term" value="F:flavin adenine dinucleotide binding"/>
    <property type="evidence" value="ECO:0007669"/>
    <property type="project" value="InterPro"/>
</dbReference>
<evidence type="ECO:0000313" key="2">
    <source>
        <dbReference type="EMBL" id="NEV02596.1"/>
    </source>
</evidence>
<proteinExistence type="predicted"/>
<dbReference type="EMBL" id="VKHP01000388">
    <property type="protein sequence ID" value="NEV02596.1"/>
    <property type="molecule type" value="Genomic_DNA"/>
</dbReference>
<organism evidence="2 3">
    <name type="scientific">Bradyrhizobium uaiense</name>
    <dbReference type="NCBI Taxonomy" id="2594946"/>
    <lineage>
        <taxon>Bacteria</taxon>
        <taxon>Pseudomonadati</taxon>
        <taxon>Pseudomonadota</taxon>
        <taxon>Alphaproteobacteria</taxon>
        <taxon>Hyphomicrobiales</taxon>
        <taxon>Nitrobacteraceae</taxon>
        <taxon>Bradyrhizobium</taxon>
    </lineage>
</organism>
<dbReference type="Proteomes" id="UP000468531">
    <property type="component" value="Unassembled WGS sequence"/>
</dbReference>
<name>A0A6P1BVY8_9BRAD</name>
<dbReference type="InterPro" id="IPR009100">
    <property type="entry name" value="AcylCoA_DH/oxidase_NM_dom_sf"/>
</dbReference>
<dbReference type="PANTHER" id="PTHR43188">
    <property type="entry name" value="ACYL-COENZYME A OXIDASE"/>
    <property type="match status" value="1"/>
</dbReference>
<dbReference type="Gene3D" id="2.40.110.10">
    <property type="entry name" value="Butyryl-CoA Dehydrogenase, subunit A, domain 2"/>
    <property type="match status" value="1"/>
</dbReference>
<dbReference type="PANTHER" id="PTHR43188:SF1">
    <property type="entry name" value="ACYL-COA DEHYDROGENASE"/>
    <property type="match status" value="1"/>
</dbReference>